<reference evidence="2 3" key="1">
    <citation type="submission" date="2017-10" db="EMBL/GenBank/DDBJ databases">
        <title>Bifidobacterium xylocopum sp. nov. and Bifidobacterium aemilianum sp. nov., from the carpenter bee (Xylocopa violacea) digestive tract.</title>
        <authorList>
            <person name="Alberoni D."/>
            <person name="Baffoni L."/>
            <person name="Di Gioia D."/>
            <person name="Gaggia F."/>
            <person name="Biavati B."/>
        </authorList>
    </citation>
    <scope>NUCLEOTIDE SEQUENCE [LARGE SCALE GENOMIC DNA]</scope>
    <source>
        <strain evidence="2 3">XV10</strain>
    </source>
</reference>
<sequence length="146" mass="16645">MELVGYVLQGLTALFTGSTAIAGFLMRKRPRWEAFTVSTQPLMQSNPRIFVRIDNVGSGTAYNVRTGSNHKSEYKFRRKLQDKLARVDPGESIELEIEGVPIDPKNPLAPVQFASDTTVEVTWTQPPLWRHRKSHHWLLENLEVDD</sequence>
<comment type="caution">
    <text evidence="2">The sequence shown here is derived from an EMBL/GenBank/DDBJ whole genome shotgun (WGS) entry which is preliminary data.</text>
</comment>
<feature type="transmembrane region" description="Helical" evidence="1">
    <location>
        <begin position="6"/>
        <end position="26"/>
    </location>
</feature>
<evidence type="ECO:0000256" key="1">
    <source>
        <dbReference type="SAM" id="Phobius"/>
    </source>
</evidence>
<evidence type="ECO:0000313" key="2">
    <source>
        <dbReference type="EMBL" id="RBP98486.1"/>
    </source>
</evidence>
<dbReference type="EMBL" id="PDCG01000001">
    <property type="protein sequence ID" value="RBP98486.1"/>
    <property type="molecule type" value="Genomic_DNA"/>
</dbReference>
<proteinExistence type="predicted"/>
<dbReference type="Proteomes" id="UP000252530">
    <property type="component" value="Unassembled WGS sequence"/>
</dbReference>
<name>A0A366K9T3_9BIFI</name>
<keyword evidence="1" id="KW-1133">Transmembrane helix</keyword>
<gene>
    <name evidence="2" type="ORF">CRD60_01060</name>
</gene>
<dbReference type="AlphaFoldDB" id="A0A366K9T3"/>
<protein>
    <submittedName>
        <fullName evidence="2">Uncharacterized protein</fullName>
    </submittedName>
</protein>
<keyword evidence="1" id="KW-0472">Membrane</keyword>
<evidence type="ECO:0000313" key="3">
    <source>
        <dbReference type="Proteomes" id="UP000252530"/>
    </source>
</evidence>
<keyword evidence="1" id="KW-0812">Transmembrane</keyword>
<organism evidence="2 3">
    <name type="scientific">Bifidobacterium aemilianum</name>
    <dbReference type="NCBI Taxonomy" id="2493120"/>
    <lineage>
        <taxon>Bacteria</taxon>
        <taxon>Bacillati</taxon>
        <taxon>Actinomycetota</taxon>
        <taxon>Actinomycetes</taxon>
        <taxon>Bifidobacteriales</taxon>
        <taxon>Bifidobacteriaceae</taxon>
        <taxon>Bifidobacterium</taxon>
    </lineage>
</organism>
<keyword evidence="3" id="KW-1185">Reference proteome</keyword>
<accession>A0A366K9T3</accession>